<dbReference type="RefSeq" id="WP_156171362.1">
    <property type="nucleotide sequence ID" value="NZ_JPLA01000020.1"/>
</dbReference>
<dbReference type="PATRIC" id="fig|1440762.4.peg.1087"/>
<sequence>MLKAEVVMQDNGRSRYFYFLVALLGILWAFVLTVQKVGHLRALPEKERRREQARTKMCSEVFSALALLTFLSLYFRAGYELDVSNQLARWRYLGRATEEMSRLMPEDRCGQMKAQGDCKRAWASVHGLQQLIGSGKEADAIKLLEFARPQLLEVSRIAPPKDREVFQDVLGNLEDAVMDERELQILLQALQLFAITFAISAVSRKLALAWLDHEEKSR</sequence>
<keyword evidence="1" id="KW-0472">Membrane</keyword>
<organism evidence="2 3">
    <name type="scientific">Dyella japonica DSM 16301</name>
    <dbReference type="NCBI Taxonomy" id="1440762"/>
    <lineage>
        <taxon>Bacteria</taxon>
        <taxon>Pseudomonadati</taxon>
        <taxon>Pseudomonadota</taxon>
        <taxon>Gammaproteobacteria</taxon>
        <taxon>Lysobacterales</taxon>
        <taxon>Rhodanobacteraceae</taxon>
        <taxon>Dyella</taxon>
    </lineage>
</organism>
<dbReference type="EMBL" id="JPLA01000020">
    <property type="protein sequence ID" value="KLD64288.1"/>
    <property type="molecule type" value="Genomic_DNA"/>
</dbReference>
<keyword evidence="1" id="KW-0812">Transmembrane</keyword>
<name>A0A0G9H409_9GAMM</name>
<reference evidence="2 3" key="1">
    <citation type="journal article" date="2015" name="Antonie Van Leeuwenhoek">
        <title>A phylogenomic and molecular marker based taxonomic framework for the order Xanthomonadales: proposal to transfer the families Algiphilaceae and Solimonadaceae to the order Nevskiales ord. nov. and to create a new family within the order Xanthomonadales, the family Rhodanobacteraceae fam. nov., containing the genus Rhodanobacter and its closest relatives.</title>
        <authorList>
            <person name="Naushad S."/>
            <person name="Adeolu M."/>
            <person name="Wong S."/>
            <person name="Sohail M."/>
            <person name="Schellhorn H.E."/>
            <person name="Gupta R.S."/>
        </authorList>
    </citation>
    <scope>NUCLEOTIDE SEQUENCE [LARGE SCALE GENOMIC DNA]</scope>
    <source>
        <strain evidence="2 3">DSM 16301</strain>
    </source>
</reference>
<gene>
    <name evidence="2" type="ORF">Y882_08010</name>
</gene>
<protein>
    <recommendedName>
        <fullName evidence="4">Transmembrane protein</fullName>
    </recommendedName>
</protein>
<evidence type="ECO:0008006" key="4">
    <source>
        <dbReference type="Google" id="ProtNLM"/>
    </source>
</evidence>
<evidence type="ECO:0000313" key="2">
    <source>
        <dbReference type="EMBL" id="KLD64288.1"/>
    </source>
</evidence>
<proteinExistence type="predicted"/>
<accession>A0A0G9H409</accession>
<keyword evidence="1" id="KW-1133">Transmembrane helix</keyword>
<dbReference type="AlphaFoldDB" id="A0A0G9H409"/>
<evidence type="ECO:0000256" key="1">
    <source>
        <dbReference type="SAM" id="Phobius"/>
    </source>
</evidence>
<comment type="caution">
    <text evidence="2">The sequence shown here is derived from an EMBL/GenBank/DDBJ whole genome shotgun (WGS) entry which is preliminary data.</text>
</comment>
<evidence type="ECO:0000313" key="3">
    <source>
        <dbReference type="Proteomes" id="UP000035481"/>
    </source>
</evidence>
<feature type="transmembrane region" description="Helical" evidence="1">
    <location>
        <begin position="16"/>
        <end position="37"/>
    </location>
</feature>
<dbReference type="Proteomes" id="UP000035481">
    <property type="component" value="Unassembled WGS sequence"/>
</dbReference>
<feature type="transmembrane region" description="Helical" evidence="1">
    <location>
        <begin position="57"/>
        <end position="75"/>
    </location>
</feature>